<dbReference type="SUPFAM" id="SSF51445">
    <property type="entry name" value="(Trans)glycosidases"/>
    <property type="match status" value="1"/>
</dbReference>
<gene>
    <name evidence="8" type="ORF">HDA39_002667</name>
</gene>
<dbReference type="GO" id="GO:0008422">
    <property type="term" value="F:beta-glucosidase activity"/>
    <property type="evidence" value="ECO:0007669"/>
    <property type="project" value="UniProtKB-ARBA"/>
</dbReference>
<dbReference type="Pfam" id="PF00933">
    <property type="entry name" value="Glyco_hydro_3"/>
    <property type="match status" value="1"/>
</dbReference>
<dbReference type="FunFam" id="2.60.40.10:FF:000495">
    <property type="entry name" value="Periplasmic beta-glucosidase"/>
    <property type="match status" value="1"/>
</dbReference>
<keyword evidence="9" id="KW-1185">Reference proteome</keyword>
<sequence length="789" mass="82528">MAARDDRPWLDTALTAEERAGLLLDAMTLPEKVAQLGSRWIGNDMAEEEELPAEETLNVAPMQDVFAQGGSVSLEEASRNGLGHLTRVWGSVPLTVDEGVAEVVRQHKVVLAGSRLGVPALVHEECLTGFTTYGATVYPTALAWGATFDPDLVERMAGAIGRDLAAAGVHQGLSPVLDVVRDYRWGRVEETIGEDPFLVGMVGSAYVRGLQSSGVVATLKHFAGYSASRAGRNHGPVSIGRRELLDVVLPTFETAIATGGAGSVMTSYSDLDGLPAGADPWLFTELLRDEWGFDGTVVSDYWAVPFLATMHRVAADTDAAGALALSAGTDVELPDTIGFGDGLVKLVESGEVPEELVDRAARRLLVQKVKLGLLDPDWTPESSVQAVDLDSSENRALAREVAERSIVLLDAGTALPLQGHRRIAVVGPCAAEPKSFMGCYAFPNHVLPRYPDRALGIEVPSALDALRNELPGPELLHAPGCEVLGNDRSGFAAAVEAARAADLCIAYVGDLSGLFGHGSSGEGCDAEDLRLPGVQAELLDALLDTGTPVVVVVVSGRPYALGGIADRAAGLVQAFMPGQEGGAAIAGVLSGRVTPGGKLPVQVPRHVGGQPGTYLQPALGSAESAGISGLETVPLFPFGFGASYTTFEIGALRLSETEIPTDGELTATVQVRNTGERAGDEVVQLYLHDVVAQVARPLKLLIGFARVSLEPGAAVDVTFRVDADRTAYTGPDLRRIVEAGDIELLAGTSSIDLPARGTVRVTGATRVVGHDRTMVTPVGLTPVSAAGGE</sequence>
<name>A0A7W9J6P5_9ACTN</name>
<evidence type="ECO:0000259" key="7">
    <source>
        <dbReference type="SMART" id="SM01217"/>
    </source>
</evidence>
<comment type="similarity">
    <text evidence="1 6">Belongs to the glycosyl hydrolase 3 family.</text>
</comment>
<dbReference type="InterPro" id="IPR017853">
    <property type="entry name" value="GH"/>
</dbReference>
<dbReference type="InterPro" id="IPR036881">
    <property type="entry name" value="Glyco_hydro_3_C_sf"/>
</dbReference>
<protein>
    <recommendedName>
        <fullName evidence="5">Exo-alpha-(1-&gt;6)-L-arabinopyranosidase</fullName>
    </recommendedName>
</protein>
<dbReference type="PROSITE" id="PS00775">
    <property type="entry name" value="GLYCOSYL_HYDROL_F3"/>
    <property type="match status" value="1"/>
</dbReference>
<evidence type="ECO:0000256" key="4">
    <source>
        <dbReference type="ARBA" id="ARBA00058905"/>
    </source>
</evidence>
<dbReference type="Pfam" id="PF01915">
    <property type="entry name" value="Glyco_hydro_3_C"/>
    <property type="match status" value="1"/>
</dbReference>
<reference evidence="8 9" key="1">
    <citation type="submission" date="2020-08" db="EMBL/GenBank/DDBJ databases">
        <title>Sequencing the genomes of 1000 actinobacteria strains.</title>
        <authorList>
            <person name="Klenk H.-P."/>
        </authorList>
    </citation>
    <scope>NUCLEOTIDE SEQUENCE [LARGE SCALE GENOMIC DNA]</scope>
    <source>
        <strain evidence="8 9">DSM 28967</strain>
    </source>
</reference>
<feature type="domain" description="Fibronectin type III-like" evidence="7">
    <location>
        <begin position="681"/>
        <end position="750"/>
    </location>
</feature>
<dbReference type="Proteomes" id="UP000549971">
    <property type="component" value="Unassembled WGS sequence"/>
</dbReference>
<evidence type="ECO:0000313" key="9">
    <source>
        <dbReference type="Proteomes" id="UP000549971"/>
    </source>
</evidence>
<dbReference type="PANTHER" id="PTHR42715:SF10">
    <property type="entry name" value="BETA-GLUCOSIDASE"/>
    <property type="match status" value="1"/>
</dbReference>
<dbReference type="InterPro" id="IPR001764">
    <property type="entry name" value="Glyco_hydro_3_N"/>
</dbReference>
<keyword evidence="3" id="KW-0119">Carbohydrate metabolism</keyword>
<dbReference type="Pfam" id="PF14310">
    <property type="entry name" value="Fn3-like"/>
    <property type="match status" value="1"/>
</dbReference>
<evidence type="ECO:0000256" key="3">
    <source>
        <dbReference type="ARBA" id="ARBA00023277"/>
    </source>
</evidence>
<dbReference type="SUPFAM" id="SSF52279">
    <property type="entry name" value="Beta-D-glucan exohydrolase, C-terminal domain"/>
    <property type="match status" value="1"/>
</dbReference>
<evidence type="ECO:0000256" key="1">
    <source>
        <dbReference type="ARBA" id="ARBA00005336"/>
    </source>
</evidence>
<dbReference type="AlphaFoldDB" id="A0A7W9J6P5"/>
<dbReference type="Gene3D" id="3.20.20.300">
    <property type="entry name" value="Glycoside hydrolase, family 3, N-terminal domain"/>
    <property type="match status" value="1"/>
</dbReference>
<comment type="function">
    <text evidence="4">Catalyzes the hydrolysis of a non-reducing terminal alpha-L-arabinopyranosidic linkage in ginsenoside Rb2 (alpha-L-arabinopyranosyl-(1-&gt;6)-alpha-D-glucopyranosyl) to release alpha-D-glucopyranosyl (Rd). It is not able to hydrolyze alpha-L-arabinofuranosyl-(1-&gt;6)-alpha-D-glucopyranosyl (Rc).</text>
</comment>
<dbReference type="InterPro" id="IPR002772">
    <property type="entry name" value="Glyco_hydro_3_C"/>
</dbReference>
<accession>A0A7W9J6P5</accession>
<organism evidence="8 9">
    <name type="scientific">Kribbella italica</name>
    <dbReference type="NCBI Taxonomy" id="1540520"/>
    <lineage>
        <taxon>Bacteria</taxon>
        <taxon>Bacillati</taxon>
        <taxon>Actinomycetota</taxon>
        <taxon>Actinomycetes</taxon>
        <taxon>Propionibacteriales</taxon>
        <taxon>Kribbellaceae</taxon>
        <taxon>Kribbella</taxon>
    </lineage>
</organism>
<evidence type="ECO:0000256" key="5">
    <source>
        <dbReference type="ARBA" id="ARBA00074219"/>
    </source>
</evidence>
<dbReference type="InterPro" id="IPR019800">
    <property type="entry name" value="Glyco_hydro_3_AS"/>
</dbReference>
<dbReference type="PRINTS" id="PR00133">
    <property type="entry name" value="GLHYDRLASE3"/>
</dbReference>
<dbReference type="SMART" id="SM01217">
    <property type="entry name" value="Fn3_like"/>
    <property type="match status" value="1"/>
</dbReference>
<evidence type="ECO:0000313" key="8">
    <source>
        <dbReference type="EMBL" id="MBB5835933.1"/>
    </source>
</evidence>
<dbReference type="Gene3D" id="3.40.50.1700">
    <property type="entry name" value="Glycoside hydrolase family 3 C-terminal domain"/>
    <property type="match status" value="1"/>
</dbReference>
<dbReference type="InterPro" id="IPR013783">
    <property type="entry name" value="Ig-like_fold"/>
</dbReference>
<dbReference type="RefSeq" id="WP_337925733.1">
    <property type="nucleotide sequence ID" value="NZ_JACHMY010000001.1"/>
</dbReference>
<dbReference type="InterPro" id="IPR036962">
    <property type="entry name" value="Glyco_hydro_3_N_sf"/>
</dbReference>
<proteinExistence type="inferred from homology"/>
<dbReference type="EMBL" id="JACHMY010000001">
    <property type="protein sequence ID" value="MBB5835933.1"/>
    <property type="molecule type" value="Genomic_DNA"/>
</dbReference>
<evidence type="ECO:0000256" key="6">
    <source>
        <dbReference type="RuleBase" id="RU361161"/>
    </source>
</evidence>
<dbReference type="InterPro" id="IPR026891">
    <property type="entry name" value="Fn3-like"/>
</dbReference>
<keyword evidence="2 6" id="KW-0378">Hydrolase</keyword>
<evidence type="ECO:0000256" key="2">
    <source>
        <dbReference type="ARBA" id="ARBA00022801"/>
    </source>
</evidence>
<dbReference type="PANTHER" id="PTHR42715">
    <property type="entry name" value="BETA-GLUCOSIDASE"/>
    <property type="match status" value="1"/>
</dbReference>
<dbReference type="Gene3D" id="2.60.40.10">
    <property type="entry name" value="Immunoglobulins"/>
    <property type="match status" value="1"/>
</dbReference>
<dbReference type="InterPro" id="IPR050288">
    <property type="entry name" value="Cellulose_deg_GH3"/>
</dbReference>
<dbReference type="GO" id="GO:0005975">
    <property type="term" value="P:carbohydrate metabolic process"/>
    <property type="evidence" value="ECO:0007669"/>
    <property type="project" value="InterPro"/>
</dbReference>
<comment type="caution">
    <text evidence="8">The sequence shown here is derived from an EMBL/GenBank/DDBJ whole genome shotgun (WGS) entry which is preliminary data.</text>
</comment>
<keyword evidence="6 8" id="KW-0326">Glycosidase</keyword>